<keyword evidence="1" id="KW-0378">Hydrolase</keyword>
<organism evidence="1 2">
    <name type="scientific">Jeotgalibacillus terrae</name>
    <dbReference type="NCBI Taxonomy" id="587735"/>
    <lineage>
        <taxon>Bacteria</taxon>
        <taxon>Bacillati</taxon>
        <taxon>Bacillota</taxon>
        <taxon>Bacilli</taxon>
        <taxon>Bacillales</taxon>
        <taxon>Caryophanaceae</taxon>
        <taxon>Jeotgalibacillus</taxon>
    </lineage>
</organism>
<dbReference type="Gene3D" id="3.40.50.11190">
    <property type="match status" value="1"/>
</dbReference>
<dbReference type="GO" id="GO:0016787">
    <property type="term" value="F:hydrolase activity"/>
    <property type="evidence" value="ECO:0007669"/>
    <property type="project" value="UniProtKB-KW"/>
</dbReference>
<dbReference type="EMBL" id="JBHUPG010000001">
    <property type="protein sequence ID" value="MFD2910468.1"/>
    <property type="molecule type" value="Genomic_DNA"/>
</dbReference>
<keyword evidence="2" id="KW-1185">Reference proteome</keyword>
<reference evidence="2" key="1">
    <citation type="journal article" date="2019" name="Int. J. Syst. Evol. Microbiol.">
        <title>The Global Catalogue of Microorganisms (GCM) 10K type strain sequencing project: providing services to taxonomists for standard genome sequencing and annotation.</title>
        <authorList>
            <consortium name="The Broad Institute Genomics Platform"/>
            <consortium name="The Broad Institute Genome Sequencing Center for Infectious Disease"/>
            <person name="Wu L."/>
            <person name="Ma J."/>
        </authorList>
    </citation>
    <scope>NUCLEOTIDE SEQUENCE [LARGE SCALE GENOMIC DNA]</scope>
    <source>
        <strain evidence="2">KCTC 13528</strain>
    </source>
</reference>
<protein>
    <submittedName>
        <fullName evidence="1">UDP-2,4-diacetamido-2,4, 6-trideoxy-beta-L-altropyranose hydrolase</fullName>
        <ecNumber evidence="1">3.6.1.57</ecNumber>
    </submittedName>
</protein>
<dbReference type="NCBIfam" id="TIGR03590">
    <property type="entry name" value="PseG"/>
    <property type="match status" value="1"/>
</dbReference>
<dbReference type="RefSeq" id="WP_204730212.1">
    <property type="nucleotide sequence ID" value="NZ_JAFBDK010000014.1"/>
</dbReference>
<sequence>MNSFFICRAFEGNLIRFLKEKGYEVIVLQVLEQDSEGSLEWIKNNWEQDAFETIQVLNSQKKSVDWLIVDHYGLDINWEKNLKQYVNKILVIDDLADRSHYCDVLVDQTFGEDGKRYKKLIPDYTIGLFGVNYAILRPQFREHRKSNFVLDENNIEVHLFFGGIDRKNFTEKFSKLLLDEFSNINICAVVGKNYNCTDSLTQLSRKYKERFSWEQNIFNMAEHMSKCDIAIGAAGTATWERACVGLPSGYLIISKNQKKILEKLHQNELCVLLGDAEFISDQEFITAISLFIRNKKDLRKMFLKGKQCISGLGSANIVDTMLSLRG</sequence>
<dbReference type="EC" id="3.6.1.57" evidence="1"/>
<comment type="caution">
    <text evidence="1">The sequence shown here is derived from an EMBL/GenBank/DDBJ whole genome shotgun (WGS) entry which is preliminary data.</text>
</comment>
<dbReference type="Gene3D" id="3.40.50.2000">
    <property type="entry name" value="Glycogen Phosphorylase B"/>
    <property type="match status" value="1"/>
</dbReference>
<evidence type="ECO:0000313" key="1">
    <source>
        <dbReference type="EMBL" id="MFD2910468.1"/>
    </source>
</evidence>
<dbReference type="Proteomes" id="UP001597561">
    <property type="component" value="Unassembled WGS sequence"/>
</dbReference>
<gene>
    <name evidence="1" type="primary">pseG</name>
    <name evidence="1" type="ORF">ACFS5P_01115</name>
</gene>
<dbReference type="InterPro" id="IPR020023">
    <property type="entry name" value="PseG"/>
</dbReference>
<accession>A0ABW5ZCE4</accession>
<dbReference type="SUPFAM" id="SSF53756">
    <property type="entry name" value="UDP-Glycosyltransferase/glycogen phosphorylase"/>
    <property type="match status" value="1"/>
</dbReference>
<evidence type="ECO:0000313" key="2">
    <source>
        <dbReference type="Proteomes" id="UP001597561"/>
    </source>
</evidence>
<name>A0ABW5ZCE4_9BACL</name>
<proteinExistence type="predicted"/>